<dbReference type="GO" id="GO:0008855">
    <property type="term" value="F:exodeoxyribonuclease VII activity"/>
    <property type="evidence" value="ECO:0007669"/>
    <property type="project" value="UniProtKB-UniRule"/>
</dbReference>
<dbReference type="GO" id="GO:0005829">
    <property type="term" value="C:cytosol"/>
    <property type="evidence" value="ECO:0007669"/>
    <property type="project" value="TreeGrafter"/>
</dbReference>
<keyword evidence="2 6" id="KW-0963">Cytoplasm</keyword>
<dbReference type="InterPro" id="IPR003761">
    <property type="entry name" value="Exonuc_VII_S"/>
</dbReference>
<dbReference type="RefSeq" id="WP_307260456.1">
    <property type="nucleotide sequence ID" value="NZ_JAUSVL010000001.1"/>
</dbReference>
<evidence type="ECO:0000313" key="8">
    <source>
        <dbReference type="EMBL" id="MDQ0289121.1"/>
    </source>
</evidence>
<reference evidence="8" key="1">
    <citation type="submission" date="2023-07" db="EMBL/GenBank/DDBJ databases">
        <title>Genomic Encyclopedia of Type Strains, Phase IV (KMG-IV): sequencing the most valuable type-strain genomes for metagenomic binning, comparative biology and taxonomic classification.</title>
        <authorList>
            <person name="Goeker M."/>
        </authorList>
    </citation>
    <scope>NUCLEOTIDE SEQUENCE</scope>
    <source>
        <strain evidence="8">DSM 24202</strain>
    </source>
</reference>
<dbReference type="Gene3D" id="1.10.287.1040">
    <property type="entry name" value="Exonuclease VII, small subunit"/>
    <property type="match status" value="1"/>
</dbReference>
<dbReference type="HAMAP" id="MF_00337">
    <property type="entry name" value="Exonuc_7_S"/>
    <property type="match status" value="1"/>
</dbReference>
<evidence type="ECO:0000256" key="2">
    <source>
        <dbReference type="ARBA" id="ARBA00022490"/>
    </source>
</evidence>
<comment type="caution">
    <text evidence="8">The sequence shown here is derived from an EMBL/GenBank/DDBJ whole genome shotgun (WGS) entry which is preliminary data.</text>
</comment>
<dbReference type="GO" id="GO:0006308">
    <property type="term" value="P:DNA catabolic process"/>
    <property type="evidence" value="ECO:0007669"/>
    <property type="project" value="UniProtKB-UniRule"/>
</dbReference>
<comment type="subunit">
    <text evidence="6">Heterooligomer composed of large and small subunits.</text>
</comment>
<protein>
    <recommendedName>
        <fullName evidence="6">Exodeoxyribonuclease 7 small subunit</fullName>
        <ecNumber evidence="6">3.1.11.6</ecNumber>
    </recommendedName>
    <alternativeName>
        <fullName evidence="6">Exodeoxyribonuclease VII small subunit</fullName>
        <shortName evidence="6">Exonuclease VII small subunit</shortName>
    </alternativeName>
</protein>
<gene>
    <name evidence="6" type="primary">xseB</name>
    <name evidence="8" type="ORF">J3R75_001228</name>
</gene>
<dbReference type="PANTHER" id="PTHR34137:SF1">
    <property type="entry name" value="EXODEOXYRIBONUCLEASE 7 SMALL SUBUNIT"/>
    <property type="match status" value="1"/>
</dbReference>
<name>A0AAE4AN08_9BACT</name>
<dbReference type="AlphaFoldDB" id="A0AAE4AN08"/>
<evidence type="ECO:0000256" key="7">
    <source>
        <dbReference type="SAM" id="MobiDB-lite"/>
    </source>
</evidence>
<keyword evidence="5 6" id="KW-0269">Exonuclease</keyword>
<comment type="similarity">
    <text evidence="1 6">Belongs to the XseB family.</text>
</comment>
<evidence type="ECO:0000256" key="6">
    <source>
        <dbReference type="HAMAP-Rule" id="MF_00337"/>
    </source>
</evidence>
<dbReference type="NCBIfam" id="NF002140">
    <property type="entry name" value="PRK00977.1-4"/>
    <property type="match status" value="1"/>
</dbReference>
<comment type="function">
    <text evidence="6">Bidirectionally degrades single-stranded DNA into large acid-insoluble oligonucleotides, which are then degraded further into small acid-soluble oligonucleotides.</text>
</comment>
<dbReference type="GO" id="GO:0009318">
    <property type="term" value="C:exodeoxyribonuclease VII complex"/>
    <property type="evidence" value="ECO:0007669"/>
    <property type="project" value="UniProtKB-UniRule"/>
</dbReference>
<evidence type="ECO:0000256" key="5">
    <source>
        <dbReference type="ARBA" id="ARBA00022839"/>
    </source>
</evidence>
<dbReference type="EC" id="3.1.11.6" evidence="6"/>
<comment type="subcellular location">
    <subcellularLocation>
        <location evidence="6">Cytoplasm</location>
    </subcellularLocation>
</comment>
<dbReference type="PANTHER" id="PTHR34137">
    <property type="entry name" value="EXODEOXYRIBONUCLEASE 7 SMALL SUBUNIT"/>
    <property type="match status" value="1"/>
</dbReference>
<organism evidence="8 9">
    <name type="scientific">Oligosphaera ethanolica</name>
    <dbReference type="NCBI Taxonomy" id="760260"/>
    <lineage>
        <taxon>Bacteria</taxon>
        <taxon>Pseudomonadati</taxon>
        <taxon>Lentisphaerota</taxon>
        <taxon>Oligosphaeria</taxon>
        <taxon>Oligosphaerales</taxon>
        <taxon>Oligosphaeraceae</taxon>
        <taxon>Oligosphaera</taxon>
    </lineage>
</organism>
<comment type="catalytic activity">
    <reaction evidence="6">
        <text>Exonucleolytic cleavage in either 5'- to 3'- or 3'- to 5'-direction to yield nucleoside 5'-phosphates.</text>
        <dbReference type="EC" id="3.1.11.6"/>
    </reaction>
</comment>
<dbReference type="EMBL" id="JAUSVL010000001">
    <property type="protein sequence ID" value="MDQ0289121.1"/>
    <property type="molecule type" value="Genomic_DNA"/>
</dbReference>
<dbReference type="Proteomes" id="UP001238163">
    <property type="component" value="Unassembled WGS sequence"/>
</dbReference>
<keyword evidence="3 6" id="KW-0540">Nuclease</keyword>
<evidence type="ECO:0000313" key="9">
    <source>
        <dbReference type="Proteomes" id="UP001238163"/>
    </source>
</evidence>
<accession>A0AAE4AN08</accession>
<evidence type="ECO:0000256" key="3">
    <source>
        <dbReference type="ARBA" id="ARBA00022722"/>
    </source>
</evidence>
<sequence>MNQQPEPELSFEEALTRLEGIVSQLENGGLSLEQSMAYFEEGMRLQKACAGKLGEAEKKIEVLVKKAEGDYAWEDRGEKGPGNAGLARESR</sequence>
<keyword evidence="4 6" id="KW-0378">Hydrolase</keyword>
<dbReference type="NCBIfam" id="TIGR01280">
    <property type="entry name" value="xseB"/>
    <property type="match status" value="1"/>
</dbReference>
<feature type="region of interest" description="Disordered" evidence="7">
    <location>
        <begin position="71"/>
        <end position="91"/>
    </location>
</feature>
<proteinExistence type="inferred from homology"/>
<evidence type="ECO:0000256" key="1">
    <source>
        <dbReference type="ARBA" id="ARBA00009998"/>
    </source>
</evidence>
<keyword evidence="9" id="KW-1185">Reference proteome</keyword>
<dbReference type="Pfam" id="PF02609">
    <property type="entry name" value="Exonuc_VII_S"/>
    <property type="match status" value="1"/>
</dbReference>
<evidence type="ECO:0000256" key="4">
    <source>
        <dbReference type="ARBA" id="ARBA00022801"/>
    </source>
</evidence>
<dbReference type="SUPFAM" id="SSF116842">
    <property type="entry name" value="XseB-like"/>
    <property type="match status" value="1"/>
</dbReference>
<dbReference type="InterPro" id="IPR037004">
    <property type="entry name" value="Exonuc_VII_ssu_sf"/>
</dbReference>